<dbReference type="InterPro" id="IPR003593">
    <property type="entry name" value="AAA+_ATPase"/>
</dbReference>
<evidence type="ECO:0000313" key="11">
    <source>
        <dbReference type="EMBL" id="TPP66937.1"/>
    </source>
</evidence>
<dbReference type="PANTHER" id="PTHR10763">
    <property type="entry name" value="CELL DIVISION CONTROL PROTEIN 6-RELATED"/>
    <property type="match status" value="1"/>
</dbReference>
<dbReference type="GO" id="GO:0006270">
    <property type="term" value="P:DNA replication initiation"/>
    <property type="evidence" value="ECO:0007669"/>
    <property type="project" value="TreeGrafter"/>
</dbReference>
<dbReference type="OrthoDB" id="1926878at2759"/>
<keyword evidence="4" id="KW-0479">Metal-binding</keyword>
<keyword evidence="12" id="KW-1185">Reference proteome</keyword>
<dbReference type="STRING" id="46835.A0A504Z8A5"/>
<evidence type="ECO:0000256" key="4">
    <source>
        <dbReference type="ARBA" id="ARBA00022723"/>
    </source>
</evidence>
<comment type="subcellular location">
    <subcellularLocation>
        <location evidence="1 7">Nucleus</location>
    </subcellularLocation>
</comment>
<dbReference type="Pfam" id="PF13401">
    <property type="entry name" value="AAA_22"/>
    <property type="match status" value="1"/>
</dbReference>
<feature type="region of interest" description="Disordered" evidence="8">
    <location>
        <begin position="1"/>
        <end position="41"/>
    </location>
</feature>
<evidence type="ECO:0000256" key="7">
    <source>
        <dbReference type="RuleBase" id="RU365058"/>
    </source>
</evidence>
<dbReference type="GO" id="GO:0033314">
    <property type="term" value="P:mitotic DNA replication checkpoint signaling"/>
    <property type="evidence" value="ECO:0007669"/>
    <property type="project" value="TreeGrafter"/>
</dbReference>
<dbReference type="Gene3D" id="1.10.8.60">
    <property type="match status" value="1"/>
</dbReference>
<evidence type="ECO:0000256" key="8">
    <source>
        <dbReference type="SAM" id="MobiDB-lite"/>
    </source>
</evidence>
<sequence>MSAHKTPFRASARGKENLPSPDIDHKSTRSTNVLPHLSPRTPRRACKDLALARLLAPMEVDSFEFSPPRRSRTASGVRKTPARRTCVSNLMKPPSSTPRRTAVTSKAPTMDIGSPVRRLRSLSISSEGRPVARNQVRPQISQRAIPRVRGHLFRSNDGNRKSDSDFSCSSSDSDDTDNSTCTTQSSESEFDSPTDVSGESDSSWTRKSRGPNRPRSTVIGTPTVRRGVSKPERNTPSKQFLTPKRSILPRRTTSVQPSVGRSVANSDRSIHGCLPEREAEFDDIYTFISGKIMNKTGGCMYISGLPGTGKTASVNAVLNTMSDPAIGGDPTAFQKIVVNGMQVSDPQQVYVQILHQLTGKLTSAKHACQQLEREFCGASSRGMPCPNARPIVLVIDELDLLCTRRQDVLYNLFDWPARSARGRGRYLLVVLAIANTMDLPERLLHPRVASRLGMTRLTFAPYSHQQLVQIVRARLMDTVSAVFQDKAIELAARKVAAVSGDVRRVLDICRRAAEIATSSNTKSTRSKTNTECVSVNMEHINTALCEMFTTPKLTAIRACSVYEKLFLRALAAEFQARSSEEARLDRCIQQMCALCRLEGFSLPTSSEVFAICSSLGAHKLLLTEASRRDTSMLIRLNCSKADMLFALKQPA</sequence>
<dbReference type="SMART" id="SM00382">
    <property type="entry name" value="AAA"/>
    <property type="match status" value="1"/>
</dbReference>
<protein>
    <recommendedName>
        <fullName evidence="7">Origin recognition complex subunit 1</fullName>
    </recommendedName>
</protein>
<dbReference type="GO" id="GO:0016887">
    <property type="term" value="F:ATP hydrolysis activity"/>
    <property type="evidence" value="ECO:0007669"/>
    <property type="project" value="InterPro"/>
</dbReference>
<dbReference type="InterPro" id="IPR015163">
    <property type="entry name" value="Cdc6_C"/>
</dbReference>
<dbReference type="SUPFAM" id="SSF52540">
    <property type="entry name" value="P-loop containing nucleoside triphosphate hydrolases"/>
    <property type="match status" value="1"/>
</dbReference>
<comment type="similarity">
    <text evidence="7">Belongs to the ORC1 family.</text>
</comment>
<evidence type="ECO:0000256" key="2">
    <source>
        <dbReference type="ARBA" id="ARBA00006184"/>
    </source>
</evidence>
<feature type="compositionally biased region" description="Polar residues" evidence="8">
    <location>
        <begin position="97"/>
        <end position="107"/>
    </location>
</feature>
<organism evidence="11 12">
    <name type="scientific">Fasciola gigantica</name>
    <name type="common">Giant liver fluke</name>
    <dbReference type="NCBI Taxonomy" id="46835"/>
    <lineage>
        <taxon>Eukaryota</taxon>
        <taxon>Metazoa</taxon>
        <taxon>Spiralia</taxon>
        <taxon>Lophotrochozoa</taxon>
        <taxon>Platyhelminthes</taxon>
        <taxon>Trematoda</taxon>
        <taxon>Digenea</taxon>
        <taxon>Plagiorchiida</taxon>
        <taxon>Echinostomata</taxon>
        <taxon>Echinostomatoidea</taxon>
        <taxon>Fasciolidae</taxon>
        <taxon>Fasciola</taxon>
    </lineage>
</organism>
<comment type="function">
    <text evidence="7">Component of the origin recognition complex (ORC) that binds origins of replication. DNA-binding is ATP-dependent, however specific DNA sequences that define origins of replication have not been identified so far. ORC is required to assemble the pre-replication complex necessary to initiate DNA replication.</text>
</comment>
<dbReference type="GO" id="GO:0003688">
    <property type="term" value="F:DNA replication origin binding"/>
    <property type="evidence" value="ECO:0007669"/>
    <property type="project" value="TreeGrafter"/>
</dbReference>
<dbReference type="SMART" id="SM01074">
    <property type="entry name" value="Cdc6_C"/>
    <property type="match status" value="1"/>
</dbReference>
<evidence type="ECO:0000256" key="1">
    <source>
        <dbReference type="ARBA" id="ARBA00004123"/>
    </source>
</evidence>
<dbReference type="CDD" id="cd08768">
    <property type="entry name" value="Cdc6_C"/>
    <property type="match status" value="1"/>
</dbReference>
<dbReference type="InterPro" id="IPR027417">
    <property type="entry name" value="P-loop_NTPase"/>
</dbReference>
<evidence type="ECO:0000256" key="3">
    <source>
        <dbReference type="ARBA" id="ARBA00022705"/>
    </source>
</evidence>
<feature type="compositionally biased region" description="Polar residues" evidence="8">
    <location>
        <begin position="194"/>
        <end position="205"/>
    </location>
</feature>
<dbReference type="InterPro" id="IPR041083">
    <property type="entry name" value="AAA_lid_10"/>
</dbReference>
<dbReference type="Proteomes" id="UP000316759">
    <property type="component" value="Unassembled WGS sequence"/>
</dbReference>
<comment type="caution">
    <text evidence="11">The sequence shown here is derived from an EMBL/GenBank/DDBJ whole genome shotgun (WGS) entry which is preliminary data.</text>
</comment>
<comment type="similarity">
    <text evidence="2">Belongs to the CDC6/cdc18 family.</text>
</comment>
<feature type="domain" description="AAA+ ATPase" evidence="9">
    <location>
        <begin position="296"/>
        <end position="458"/>
    </location>
</feature>
<evidence type="ECO:0000313" key="12">
    <source>
        <dbReference type="Proteomes" id="UP000316759"/>
    </source>
</evidence>
<dbReference type="GO" id="GO:0005664">
    <property type="term" value="C:nuclear origin of replication recognition complex"/>
    <property type="evidence" value="ECO:0007669"/>
    <property type="project" value="TreeGrafter"/>
</dbReference>
<evidence type="ECO:0000259" key="10">
    <source>
        <dbReference type="SMART" id="SM01074"/>
    </source>
</evidence>
<comment type="subunit">
    <text evidence="7">ORC is composed of six subunits.</text>
</comment>
<dbReference type="Pfam" id="PF09079">
    <property type="entry name" value="WHD_Cdc6"/>
    <property type="match status" value="1"/>
</dbReference>
<keyword evidence="5 7" id="KW-0238">DNA-binding</keyword>
<dbReference type="InterPro" id="IPR049945">
    <property type="entry name" value="AAA_22"/>
</dbReference>
<dbReference type="EMBL" id="SUNJ01001251">
    <property type="protein sequence ID" value="TPP66937.1"/>
    <property type="molecule type" value="Genomic_DNA"/>
</dbReference>
<dbReference type="AlphaFoldDB" id="A0A504Z8A5"/>
<dbReference type="InterPro" id="IPR050311">
    <property type="entry name" value="ORC1/CDC6"/>
</dbReference>
<feature type="region of interest" description="Disordered" evidence="8">
    <location>
        <begin position="64"/>
        <end position="247"/>
    </location>
</feature>
<keyword evidence="3 7" id="KW-0235">DNA replication</keyword>
<feature type="domain" description="Cdc6 C-terminal" evidence="10">
    <location>
        <begin position="567"/>
        <end position="647"/>
    </location>
</feature>
<keyword evidence="7" id="KW-0067">ATP-binding</keyword>
<reference evidence="11 12" key="1">
    <citation type="submission" date="2019-04" db="EMBL/GenBank/DDBJ databases">
        <title>Annotation for the trematode Fasciola gigantica.</title>
        <authorList>
            <person name="Choi Y.-J."/>
        </authorList>
    </citation>
    <scope>NUCLEOTIDE SEQUENCE [LARGE SCALE GENOMIC DNA]</scope>
    <source>
        <strain evidence="11">Uganda_cow_1</strain>
    </source>
</reference>
<proteinExistence type="inferred from homology"/>
<name>A0A504Z8A5_FASGI</name>
<evidence type="ECO:0000256" key="5">
    <source>
        <dbReference type="ARBA" id="ARBA00023125"/>
    </source>
</evidence>
<dbReference type="PANTHER" id="PTHR10763:SF23">
    <property type="entry name" value="ORIGIN RECOGNITION COMPLEX SUBUNIT 1"/>
    <property type="match status" value="1"/>
</dbReference>
<evidence type="ECO:0000256" key="6">
    <source>
        <dbReference type="ARBA" id="ARBA00023242"/>
    </source>
</evidence>
<accession>A0A504Z8A5</accession>
<dbReference type="Pfam" id="PF17872">
    <property type="entry name" value="AAA_lid_10"/>
    <property type="match status" value="1"/>
</dbReference>
<gene>
    <name evidence="11" type="ORF">FGIG_02848</name>
</gene>
<dbReference type="GO" id="GO:0005524">
    <property type="term" value="F:ATP binding"/>
    <property type="evidence" value="ECO:0007669"/>
    <property type="project" value="UniProtKB-KW"/>
</dbReference>
<keyword evidence="7" id="KW-0547">Nucleotide-binding</keyword>
<keyword evidence="6 7" id="KW-0539">Nucleus</keyword>
<evidence type="ECO:0000259" key="9">
    <source>
        <dbReference type="SMART" id="SM00382"/>
    </source>
</evidence>
<dbReference type="GO" id="GO:0046872">
    <property type="term" value="F:metal ion binding"/>
    <property type="evidence" value="ECO:0007669"/>
    <property type="project" value="UniProtKB-KW"/>
</dbReference>
<dbReference type="Gene3D" id="3.40.50.300">
    <property type="entry name" value="P-loop containing nucleotide triphosphate hydrolases"/>
    <property type="match status" value="1"/>
</dbReference>